<dbReference type="Proteomes" id="UP000193986">
    <property type="component" value="Unassembled WGS sequence"/>
</dbReference>
<protein>
    <submittedName>
        <fullName evidence="2">Uncharacterized protein</fullName>
    </submittedName>
</protein>
<reference evidence="2 3" key="1">
    <citation type="submission" date="2016-07" db="EMBL/GenBank/DDBJ databases">
        <title>Pervasive Adenine N6-methylation of Active Genes in Fungi.</title>
        <authorList>
            <consortium name="DOE Joint Genome Institute"/>
            <person name="Mondo S.J."/>
            <person name="Dannebaum R.O."/>
            <person name="Kuo R.C."/>
            <person name="Labutti K."/>
            <person name="Haridas S."/>
            <person name="Kuo A."/>
            <person name="Salamov A."/>
            <person name="Ahrendt S.R."/>
            <person name="Lipzen A."/>
            <person name="Sullivan W."/>
            <person name="Andreopoulos W.B."/>
            <person name="Clum A."/>
            <person name="Lindquist E."/>
            <person name="Daum C."/>
            <person name="Ramamoorthy G.K."/>
            <person name="Gryganskyi A."/>
            <person name="Culley D."/>
            <person name="Magnuson J.K."/>
            <person name="James T.Y."/>
            <person name="O'Malley M.A."/>
            <person name="Stajich J.E."/>
            <person name="Spatafora J.W."/>
            <person name="Visel A."/>
            <person name="Grigoriev I.V."/>
        </authorList>
    </citation>
    <scope>NUCLEOTIDE SEQUENCE [LARGE SCALE GENOMIC DNA]</scope>
    <source>
        <strain evidence="2 3">68-887.2</strain>
    </source>
</reference>
<evidence type="ECO:0000313" key="3">
    <source>
        <dbReference type="Proteomes" id="UP000193986"/>
    </source>
</evidence>
<feature type="compositionally biased region" description="Gly residues" evidence="1">
    <location>
        <begin position="742"/>
        <end position="752"/>
    </location>
</feature>
<feature type="compositionally biased region" description="Pro residues" evidence="1">
    <location>
        <begin position="1"/>
        <end position="33"/>
    </location>
</feature>
<keyword evidence="3" id="KW-1185">Reference proteome</keyword>
<dbReference type="InParanoid" id="A0A1Y2BHJ1"/>
<dbReference type="EMBL" id="MCFC01000003">
    <property type="protein sequence ID" value="ORY34254.1"/>
    <property type="molecule type" value="Genomic_DNA"/>
</dbReference>
<feature type="region of interest" description="Disordered" evidence="1">
    <location>
        <begin position="440"/>
        <end position="470"/>
    </location>
</feature>
<proteinExistence type="predicted"/>
<gene>
    <name evidence="2" type="ORF">BCR39DRAFT_586062</name>
</gene>
<comment type="caution">
    <text evidence="2">The sequence shown here is derived from an EMBL/GenBank/DDBJ whole genome shotgun (WGS) entry which is preliminary data.</text>
</comment>
<accession>A0A1Y2BHJ1</accession>
<dbReference type="OrthoDB" id="2574480at2759"/>
<feature type="region of interest" description="Disordered" evidence="1">
    <location>
        <begin position="724"/>
        <end position="752"/>
    </location>
</feature>
<name>A0A1Y2BHJ1_9TREE</name>
<feature type="compositionally biased region" description="Gly residues" evidence="1">
    <location>
        <begin position="724"/>
        <end position="734"/>
    </location>
</feature>
<evidence type="ECO:0000256" key="1">
    <source>
        <dbReference type="SAM" id="MobiDB-lite"/>
    </source>
</evidence>
<feature type="region of interest" description="Disordered" evidence="1">
    <location>
        <begin position="628"/>
        <end position="699"/>
    </location>
</feature>
<dbReference type="AlphaFoldDB" id="A0A1Y2BHJ1"/>
<organism evidence="2 3">
    <name type="scientific">Naematelia encephala</name>
    <dbReference type="NCBI Taxonomy" id="71784"/>
    <lineage>
        <taxon>Eukaryota</taxon>
        <taxon>Fungi</taxon>
        <taxon>Dikarya</taxon>
        <taxon>Basidiomycota</taxon>
        <taxon>Agaricomycotina</taxon>
        <taxon>Tremellomycetes</taxon>
        <taxon>Tremellales</taxon>
        <taxon>Naemateliaceae</taxon>
        <taxon>Naematelia</taxon>
    </lineage>
</organism>
<sequence length="752" mass="78351">MDPLLPPPSTTPPLLDPPPPPPPIITPPPPAAPPVSNNSTVPPPTYTATQPQILVAPLPDAASFFWGRTVQGEVYVKGLGEGRGPSHGVKSLTIQLVCLDVFPDQPDTPLYDFAIQHLFPTPSSPLAESTSSPPPIVDLPFSTSNRFSVPLPDGPLPGTLNLTPYGRGEVRYALIVRLVLSSGVQLTEEVRVEGTPQDPPPPVSVEEPDPVEVESVLDIRGARVRMLLDTAEPRLGSLLRLGVEIRAKERQKTAVAGLAQQADPASTLRPLRRVRVELFRRVLLPAHEPTPSSSTTPPSNDGRQHLTLLYTSGKSLRYPGNSPALPPLRVLFTIPTTTALGATWGEITQTTPYHHVTFFVRVSLGFGASMDVSTSVEGGDWVLEREISIRPKVWKEPREVVIERGQLPVLGDGADMEGIPDEEVARIAYRVKGRDVVGQTGTVRPGSMVGEDLPPPFEGEGEAGPSTAGELPSFLESEAQARTGDAPLLAEVVRSERLVPVGFEGEDEQDRSTWVGRRESLGGELGTWIEYDGYETFSVAPPSVSASFGVGGSMDPPQEGDEDVGVINGMMAARLGLGEGGRGVGGMELMEQLGLGEGTRIVDLQDDLPPTIDEPSFPALPGFSTQPAHGHFRARPPDASPPSFALSEAQAAAAAAAGQPPVHPIEGEAPPGYFGASERGRDSGPGDGGGGGRATTTTTTAGIAVDVGVGGGVGGGRGGGIGIGRGGGRGGGGATITPTLGDGVGGGPPAYS</sequence>
<evidence type="ECO:0000313" key="2">
    <source>
        <dbReference type="EMBL" id="ORY34254.1"/>
    </source>
</evidence>
<dbReference type="PANTHER" id="PTHR48125:SF12">
    <property type="entry name" value="AT HOOK TRANSCRIPTION FACTOR FAMILY-RELATED"/>
    <property type="match status" value="1"/>
</dbReference>
<dbReference type="PANTHER" id="PTHR48125">
    <property type="entry name" value="LP07818P1"/>
    <property type="match status" value="1"/>
</dbReference>
<feature type="region of interest" description="Disordered" evidence="1">
    <location>
        <begin position="1"/>
        <end position="43"/>
    </location>
</feature>